<feature type="region of interest" description="Disordered" evidence="1">
    <location>
        <begin position="1"/>
        <end position="50"/>
    </location>
</feature>
<dbReference type="Proteomes" id="UP000837857">
    <property type="component" value="Chromosome 8"/>
</dbReference>
<proteinExistence type="predicted"/>
<evidence type="ECO:0000256" key="1">
    <source>
        <dbReference type="SAM" id="MobiDB-lite"/>
    </source>
</evidence>
<evidence type="ECO:0000313" key="3">
    <source>
        <dbReference type="Proteomes" id="UP000837857"/>
    </source>
</evidence>
<feature type="non-terminal residue" evidence="2">
    <location>
        <position position="131"/>
    </location>
</feature>
<keyword evidence="3" id="KW-1185">Reference proteome</keyword>
<organism evidence="2 3">
    <name type="scientific">Iphiclides podalirius</name>
    <name type="common">scarce swallowtail</name>
    <dbReference type="NCBI Taxonomy" id="110791"/>
    <lineage>
        <taxon>Eukaryota</taxon>
        <taxon>Metazoa</taxon>
        <taxon>Ecdysozoa</taxon>
        <taxon>Arthropoda</taxon>
        <taxon>Hexapoda</taxon>
        <taxon>Insecta</taxon>
        <taxon>Pterygota</taxon>
        <taxon>Neoptera</taxon>
        <taxon>Endopterygota</taxon>
        <taxon>Lepidoptera</taxon>
        <taxon>Glossata</taxon>
        <taxon>Ditrysia</taxon>
        <taxon>Papilionoidea</taxon>
        <taxon>Papilionidae</taxon>
        <taxon>Papilioninae</taxon>
        <taxon>Iphiclides</taxon>
    </lineage>
</organism>
<sequence length="131" mass="14371">MAPRGALVADRPARFPPRRRDVPRLRRARGAGCGRGSGRCAQKPRRRLESARRRPLMTVIKINLHREGRAAELNSLAATRHPTVSTPSPTTSTPRHALPTHHAPPAPLDGCNPHAGDARSSQRDMWCTITS</sequence>
<feature type="region of interest" description="Disordered" evidence="1">
    <location>
        <begin position="74"/>
        <end position="131"/>
    </location>
</feature>
<accession>A0ABN8J835</accession>
<gene>
    <name evidence="2" type="ORF">IPOD504_LOCUS16978</name>
</gene>
<feature type="compositionally biased region" description="Low complexity" evidence="1">
    <location>
        <begin position="82"/>
        <end position="101"/>
    </location>
</feature>
<dbReference type="EMBL" id="OW152820">
    <property type="protein sequence ID" value="CAH2075651.1"/>
    <property type="molecule type" value="Genomic_DNA"/>
</dbReference>
<reference evidence="2" key="1">
    <citation type="submission" date="2022-03" db="EMBL/GenBank/DDBJ databases">
        <authorList>
            <person name="Martin H S."/>
        </authorList>
    </citation>
    <scope>NUCLEOTIDE SEQUENCE</scope>
</reference>
<protein>
    <submittedName>
        <fullName evidence="2">Uncharacterized protein</fullName>
    </submittedName>
</protein>
<evidence type="ECO:0000313" key="2">
    <source>
        <dbReference type="EMBL" id="CAH2075651.1"/>
    </source>
</evidence>
<name>A0ABN8J835_9NEOP</name>